<feature type="compositionally biased region" description="Low complexity" evidence="1">
    <location>
        <begin position="378"/>
        <end position="393"/>
    </location>
</feature>
<feature type="compositionally biased region" description="Basic residues" evidence="1">
    <location>
        <begin position="176"/>
        <end position="189"/>
    </location>
</feature>
<evidence type="ECO:0000313" key="3">
    <source>
        <dbReference type="Proteomes" id="UP001388673"/>
    </source>
</evidence>
<feature type="compositionally biased region" description="Basic and acidic residues" evidence="1">
    <location>
        <begin position="16"/>
        <end position="78"/>
    </location>
</feature>
<feature type="compositionally biased region" description="Pro residues" evidence="1">
    <location>
        <begin position="301"/>
        <end position="317"/>
    </location>
</feature>
<feature type="compositionally biased region" description="Low complexity" evidence="1">
    <location>
        <begin position="404"/>
        <end position="413"/>
    </location>
</feature>
<proteinExistence type="predicted"/>
<dbReference type="AlphaFoldDB" id="A0AAW0Z468"/>
<dbReference type="GeneID" id="92178171"/>
<feature type="compositionally biased region" description="Polar residues" evidence="1">
    <location>
        <begin position="151"/>
        <end position="162"/>
    </location>
</feature>
<dbReference type="Proteomes" id="UP001388673">
    <property type="component" value="Unassembled WGS sequence"/>
</dbReference>
<feature type="compositionally biased region" description="Basic and acidic residues" evidence="1">
    <location>
        <begin position="266"/>
        <end position="277"/>
    </location>
</feature>
<sequence>MPRTPSPPPRFTPRRSYRDDSPPRPMRDGRDDYRYRSGESSRHNQYDRERDRGGPPVRDRRAWRDDRGDDRDRDRFGGERSWGTYYRDRERDRRTPPPPPPPGGYSRRTSFSNHSDSRGSPMGGRSKSKSRSGTPEEGQITSPVQSAFLPTASTISGVNASGTGLPPRPRSPPRSPPRRRRSRSPLPYHRRYDRESDWGRERERERERDRDRDMDRERDRPYPPSRRSRSPYSPPPRRRRSPSLSTGSTHSRSSRFSPIKRPLSPFERRTRSPEKRPRLASPSPPPRIPPPPPRSQSQLPSQPPTNSPMGPRIPPSGPRSERMPLPNPPTGPRALAHLNNPVPTRPIASRVNPYAPIVKEEPQIPTAETSATSNSPYSRATPTGPSGPGSAPRLSWSERKSIISSSTSVSTPEPQQPPPPPPPTQKPNSTVFNPYASTTTRTPVPHSGGSSPHTLGVVDDIKPKVDQIEDFKPTLPLNAPPPPPPPLPPSLPVINEAELAEKRAKEEETRILAELPALKVGFGGAAWELELANHNHHYQSLIQNTLRAQAAARHAAMVLADAEAERTAAGERRRICESQLMVGTLGVGVGIIG</sequence>
<dbReference type="KEGG" id="kne:92178171"/>
<feature type="compositionally biased region" description="Polar residues" evidence="1">
    <location>
        <begin position="431"/>
        <end position="453"/>
    </location>
</feature>
<dbReference type="GO" id="GO:0005884">
    <property type="term" value="C:actin filament"/>
    <property type="evidence" value="ECO:0007669"/>
    <property type="project" value="TreeGrafter"/>
</dbReference>
<feature type="compositionally biased region" description="Pro residues" evidence="1">
    <location>
        <begin position="166"/>
        <end position="175"/>
    </location>
</feature>
<dbReference type="EMBL" id="JBCAWK010000002">
    <property type="protein sequence ID" value="KAK8865765.1"/>
    <property type="molecule type" value="Genomic_DNA"/>
</dbReference>
<dbReference type="PANTHER" id="PTHR45691">
    <property type="entry name" value="PROTEIN DIAPHANOUS"/>
    <property type="match status" value="1"/>
</dbReference>
<name>A0AAW0Z468_9TREE</name>
<feature type="compositionally biased region" description="Pro residues" evidence="1">
    <location>
        <begin position="1"/>
        <end position="11"/>
    </location>
</feature>
<feature type="compositionally biased region" description="Pro residues" evidence="1">
    <location>
        <begin position="282"/>
        <end position="294"/>
    </location>
</feature>
<dbReference type="InterPro" id="IPR051412">
    <property type="entry name" value="Formin_Homology_Diaphanous_sf"/>
</dbReference>
<keyword evidence="3" id="KW-1185">Reference proteome</keyword>
<feature type="compositionally biased region" description="Basic and acidic residues" evidence="1">
    <location>
        <begin position="86"/>
        <end position="95"/>
    </location>
</feature>
<gene>
    <name evidence="2" type="ORF">IAR55_000912</name>
</gene>
<reference evidence="2 3" key="1">
    <citation type="journal article" date="2024" name="bioRxiv">
        <title>Comparative genomics of Cryptococcus and Kwoniella reveals pathogenesis evolution and contrasting karyotype dynamics via intercentromeric recombination or chromosome fusion.</title>
        <authorList>
            <person name="Coelho M.A."/>
            <person name="David-Palma M."/>
            <person name="Shea T."/>
            <person name="Bowers K."/>
            <person name="McGinley-Smith S."/>
            <person name="Mohammad A.W."/>
            <person name="Gnirke A."/>
            <person name="Yurkov A.M."/>
            <person name="Nowrousian M."/>
            <person name="Sun S."/>
            <person name="Cuomo C.A."/>
            <person name="Heitman J."/>
        </authorList>
    </citation>
    <scope>NUCLEOTIDE SEQUENCE [LARGE SCALE GENOMIC DNA]</scope>
    <source>
        <strain evidence="2 3">CBS 13917</strain>
    </source>
</reference>
<accession>A0AAW0Z468</accession>
<feature type="compositionally biased region" description="Low complexity" evidence="1">
    <location>
        <begin position="242"/>
        <end position="257"/>
    </location>
</feature>
<feature type="compositionally biased region" description="Polar residues" evidence="1">
    <location>
        <begin position="366"/>
        <end position="377"/>
    </location>
</feature>
<dbReference type="PANTHER" id="PTHR45691:SF6">
    <property type="entry name" value="PROTEIN DIAPHANOUS"/>
    <property type="match status" value="1"/>
</dbReference>
<feature type="compositionally biased region" description="Pro residues" evidence="1">
    <location>
        <begin position="414"/>
        <end position="425"/>
    </location>
</feature>
<dbReference type="GO" id="GO:0030041">
    <property type="term" value="P:actin filament polymerization"/>
    <property type="evidence" value="ECO:0007669"/>
    <property type="project" value="TreeGrafter"/>
</dbReference>
<evidence type="ECO:0000313" key="2">
    <source>
        <dbReference type="EMBL" id="KAK8865765.1"/>
    </source>
</evidence>
<comment type="caution">
    <text evidence="2">The sequence shown here is derived from an EMBL/GenBank/DDBJ whole genome shotgun (WGS) entry which is preliminary data.</text>
</comment>
<protein>
    <submittedName>
        <fullName evidence="2">Uncharacterized protein</fullName>
    </submittedName>
</protein>
<organism evidence="2 3">
    <name type="scientific">Kwoniella newhampshirensis</name>
    <dbReference type="NCBI Taxonomy" id="1651941"/>
    <lineage>
        <taxon>Eukaryota</taxon>
        <taxon>Fungi</taxon>
        <taxon>Dikarya</taxon>
        <taxon>Basidiomycota</taxon>
        <taxon>Agaricomycotina</taxon>
        <taxon>Tremellomycetes</taxon>
        <taxon>Tremellales</taxon>
        <taxon>Cryptococcaceae</taxon>
        <taxon>Kwoniella</taxon>
    </lineage>
</organism>
<feature type="region of interest" description="Disordered" evidence="1">
    <location>
        <begin position="1"/>
        <end position="457"/>
    </location>
</feature>
<feature type="compositionally biased region" description="Basic and acidic residues" evidence="1">
    <location>
        <begin position="190"/>
        <end position="221"/>
    </location>
</feature>
<evidence type="ECO:0000256" key="1">
    <source>
        <dbReference type="SAM" id="MobiDB-lite"/>
    </source>
</evidence>
<dbReference type="RefSeq" id="XP_066805244.1">
    <property type="nucleotide sequence ID" value="XM_066944043.1"/>
</dbReference>